<dbReference type="EMBL" id="CAJFCJ010000005">
    <property type="protein sequence ID" value="CAD5114929.1"/>
    <property type="molecule type" value="Genomic_DNA"/>
</dbReference>
<dbReference type="Pfam" id="PF05920">
    <property type="entry name" value="Homeobox_KN"/>
    <property type="match status" value="1"/>
</dbReference>
<feature type="compositionally biased region" description="Pro residues" evidence="5">
    <location>
        <begin position="238"/>
        <end position="248"/>
    </location>
</feature>
<feature type="region of interest" description="Disordered" evidence="5">
    <location>
        <begin position="1"/>
        <end position="40"/>
    </location>
</feature>
<evidence type="ECO:0000313" key="8">
    <source>
        <dbReference type="EMBL" id="CAD5114929.1"/>
    </source>
</evidence>
<comment type="subcellular location">
    <subcellularLocation>
        <location evidence="4">Nucleus</location>
    </subcellularLocation>
</comment>
<dbReference type="OrthoDB" id="5839at2759"/>
<keyword evidence="6" id="KW-0472">Membrane</keyword>
<evidence type="ECO:0000259" key="7">
    <source>
        <dbReference type="PROSITE" id="PS50071"/>
    </source>
</evidence>
<dbReference type="GO" id="GO:0006355">
    <property type="term" value="P:regulation of DNA-templated transcription"/>
    <property type="evidence" value="ECO:0007669"/>
    <property type="project" value="InterPro"/>
</dbReference>
<proteinExistence type="predicted"/>
<feature type="compositionally biased region" description="Low complexity" evidence="5">
    <location>
        <begin position="17"/>
        <end position="27"/>
    </location>
</feature>
<feature type="transmembrane region" description="Helical" evidence="6">
    <location>
        <begin position="326"/>
        <end position="346"/>
    </location>
</feature>
<dbReference type="SMART" id="SM00389">
    <property type="entry name" value="HOX"/>
    <property type="match status" value="1"/>
</dbReference>
<evidence type="ECO:0000256" key="2">
    <source>
        <dbReference type="ARBA" id="ARBA00023155"/>
    </source>
</evidence>
<keyword evidence="6" id="KW-1133">Transmembrane helix</keyword>
<keyword evidence="1 4" id="KW-0238">DNA-binding</keyword>
<dbReference type="PANTHER" id="PTHR11850">
    <property type="entry name" value="HOMEOBOX PROTEIN TRANSCRIPTION FACTORS"/>
    <property type="match status" value="1"/>
</dbReference>
<dbReference type="GO" id="GO:0003677">
    <property type="term" value="F:DNA binding"/>
    <property type="evidence" value="ECO:0007669"/>
    <property type="project" value="UniProtKB-UniRule"/>
</dbReference>
<dbReference type="GO" id="GO:0005634">
    <property type="term" value="C:nucleus"/>
    <property type="evidence" value="ECO:0007669"/>
    <property type="project" value="UniProtKB-SubCell"/>
</dbReference>
<keyword evidence="2 4" id="KW-0371">Homeobox</keyword>
<evidence type="ECO:0000313" key="9">
    <source>
        <dbReference type="Proteomes" id="UP000549394"/>
    </source>
</evidence>
<evidence type="ECO:0000256" key="6">
    <source>
        <dbReference type="SAM" id="Phobius"/>
    </source>
</evidence>
<dbReference type="AlphaFoldDB" id="A0A7I8VFF3"/>
<sequence length="399" mass="44606">MSAVGSGVSDEEIVRMSTSSTSGSPSSSERRSPLHHVQHIQHLVVEEEKANVFRPWESPKRPSPDSSPRRFKPLAKSNVLGSKEISTLESWFLNEATSEGIHDIKIQRRLASSLNTSPAHIRTWLRQRMKQKNHLKSSQPQIIPFSGLASPCPVAQQHYNNAYLYNSYPSPTTSYTPYSPSPLGNMTGASPASAIHDNFIGYGGHSMISPHSINYSTPPAPLPPTHHPSSSSFAPLQLQPPPPAPAPSLNPQSSMTSPATTNEPETKKKRTRKNFAPEINSILNEWFEAHKVTPYPTEDEKQELMSKTGISQKQLKDWFGSSLKKIVLAVFVYALVHYCGFIYISVYRLRVEDYSLVKFHPIDRTDEDNINDILAIIDMAIQYGEDLEPKTQDFEETDD</sequence>
<evidence type="ECO:0000256" key="4">
    <source>
        <dbReference type="PROSITE-ProRule" id="PRU00108"/>
    </source>
</evidence>
<feature type="DNA-binding region" description="Homeobox" evidence="4">
    <location>
        <begin position="268"/>
        <end position="330"/>
    </location>
</feature>
<dbReference type="InterPro" id="IPR050224">
    <property type="entry name" value="TALE_homeobox"/>
</dbReference>
<dbReference type="InterPro" id="IPR008422">
    <property type="entry name" value="KN_HD"/>
</dbReference>
<comment type="caution">
    <text evidence="8">The sequence shown here is derived from an EMBL/GenBank/DDBJ whole genome shotgun (WGS) entry which is preliminary data.</text>
</comment>
<dbReference type="PROSITE" id="PS50071">
    <property type="entry name" value="HOMEOBOX_2"/>
    <property type="match status" value="1"/>
</dbReference>
<evidence type="ECO:0000256" key="3">
    <source>
        <dbReference type="ARBA" id="ARBA00023242"/>
    </source>
</evidence>
<feature type="compositionally biased region" description="Low complexity" evidence="5">
    <location>
        <begin position="227"/>
        <end position="237"/>
    </location>
</feature>
<name>A0A7I8VFF3_9ANNE</name>
<organism evidence="8 9">
    <name type="scientific">Dimorphilus gyrociliatus</name>
    <dbReference type="NCBI Taxonomy" id="2664684"/>
    <lineage>
        <taxon>Eukaryota</taxon>
        <taxon>Metazoa</taxon>
        <taxon>Spiralia</taxon>
        <taxon>Lophotrochozoa</taxon>
        <taxon>Annelida</taxon>
        <taxon>Polychaeta</taxon>
        <taxon>Polychaeta incertae sedis</taxon>
        <taxon>Dinophilidae</taxon>
        <taxon>Dimorphilus</taxon>
    </lineage>
</organism>
<dbReference type="Proteomes" id="UP000549394">
    <property type="component" value="Unassembled WGS sequence"/>
</dbReference>
<dbReference type="SUPFAM" id="SSF46689">
    <property type="entry name" value="Homeodomain-like"/>
    <property type="match status" value="1"/>
</dbReference>
<feature type="domain" description="Homeobox" evidence="7">
    <location>
        <begin position="266"/>
        <end position="329"/>
    </location>
</feature>
<keyword evidence="6" id="KW-0812">Transmembrane</keyword>
<dbReference type="CDD" id="cd00086">
    <property type="entry name" value="homeodomain"/>
    <property type="match status" value="1"/>
</dbReference>
<reference evidence="8 9" key="1">
    <citation type="submission" date="2020-08" db="EMBL/GenBank/DDBJ databases">
        <authorList>
            <person name="Hejnol A."/>
        </authorList>
    </citation>
    <scope>NUCLEOTIDE SEQUENCE [LARGE SCALE GENOMIC DNA]</scope>
</reference>
<keyword evidence="3 4" id="KW-0539">Nucleus</keyword>
<protein>
    <submittedName>
        <fullName evidence="8">DgyrCDS3959</fullName>
    </submittedName>
</protein>
<dbReference type="InterPro" id="IPR009057">
    <property type="entry name" value="Homeodomain-like_sf"/>
</dbReference>
<evidence type="ECO:0000256" key="5">
    <source>
        <dbReference type="SAM" id="MobiDB-lite"/>
    </source>
</evidence>
<feature type="region of interest" description="Disordered" evidence="5">
    <location>
        <begin position="213"/>
        <end position="274"/>
    </location>
</feature>
<accession>A0A7I8VFF3</accession>
<dbReference type="Gene3D" id="1.10.10.60">
    <property type="entry name" value="Homeodomain-like"/>
    <property type="match status" value="1"/>
</dbReference>
<keyword evidence="9" id="KW-1185">Reference proteome</keyword>
<evidence type="ECO:0000256" key="1">
    <source>
        <dbReference type="ARBA" id="ARBA00023125"/>
    </source>
</evidence>
<dbReference type="InterPro" id="IPR001356">
    <property type="entry name" value="HD"/>
</dbReference>
<gene>
    <name evidence="8" type="ORF">DGYR_LOCUS3729</name>
</gene>